<evidence type="ECO:0000313" key="2">
    <source>
        <dbReference type="EMBL" id="KAK9154090.1"/>
    </source>
</evidence>
<sequence>MAFGLLCSVHYIELRNSAIVILPPLACTSFAVKITRKRKMMDGAGTDPTNISENNFINHLQSVANLVIYMFYSDLHWKIVSVYINRLGQVTLKMKSRHVTGTITKKKKNIVLEICNDMPAWPGQADTYLKAESISSTSV</sequence>
<dbReference type="PANTHER" id="PTHR31351">
    <property type="entry name" value="EXPRESSED PROTEIN"/>
    <property type="match status" value="1"/>
</dbReference>
<gene>
    <name evidence="2" type="ORF">Sjap_001570</name>
</gene>
<feature type="domain" description="Pleckstrin-like plant" evidence="1">
    <location>
        <begin position="74"/>
        <end position="126"/>
    </location>
</feature>
<accession>A0AAP0PTE6</accession>
<organism evidence="2 3">
    <name type="scientific">Stephania japonica</name>
    <dbReference type="NCBI Taxonomy" id="461633"/>
    <lineage>
        <taxon>Eukaryota</taxon>
        <taxon>Viridiplantae</taxon>
        <taxon>Streptophyta</taxon>
        <taxon>Embryophyta</taxon>
        <taxon>Tracheophyta</taxon>
        <taxon>Spermatophyta</taxon>
        <taxon>Magnoliopsida</taxon>
        <taxon>Ranunculales</taxon>
        <taxon>Menispermaceae</taxon>
        <taxon>Menispermoideae</taxon>
        <taxon>Cissampelideae</taxon>
        <taxon>Stephania</taxon>
    </lineage>
</organism>
<dbReference type="Pfam" id="PF08458">
    <property type="entry name" value="PH_2"/>
    <property type="match status" value="1"/>
</dbReference>
<proteinExistence type="predicted"/>
<protein>
    <recommendedName>
        <fullName evidence="1">Pleckstrin-like plant domain-containing protein</fullName>
    </recommendedName>
</protein>
<comment type="caution">
    <text evidence="2">The sequence shown here is derived from an EMBL/GenBank/DDBJ whole genome shotgun (WGS) entry which is preliminary data.</text>
</comment>
<reference evidence="2 3" key="1">
    <citation type="submission" date="2024-01" db="EMBL/GenBank/DDBJ databases">
        <title>Genome assemblies of Stephania.</title>
        <authorList>
            <person name="Yang L."/>
        </authorList>
    </citation>
    <scope>NUCLEOTIDE SEQUENCE [LARGE SCALE GENOMIC DNA]</scope>
    <source>
        <strain evidence="2">QJT</strain>
        <tissue evidence="2">Leaf</tissue>
    </source>
</reference>
<evidence type="ECO:0000313" key="3">
    <source>
        <dbReference type="Proteomes" id="UP001417504"/>
    </source>
</evidence>
<dbReference type="GO" id="GO:0010087">
    <property type="term" value="P:phloem or xylem histogenesis"/>
    <property type="evidence" value="ECO:0007669"/>
    <property type="project" value="TreeGrafter"/>
</dbReference>
<dbReference type="Proteomes" id="UP001417504">
    <property type="component" value="Unassembled WGS sequence"/>
</dbReference>
<dbReference type="EMBL" id="JBBNAE010000001">
    <property type="protein sequence ID" value="KAK9154090.1"/>
    <property type="molecule type" value="Genomic_DNA"/>
</dbReference>
<dbReference type="AlphaFoldDB" id="A0AAP0PTE6"/>
<dbReference type="GO" id="GO:0009734">
    <property type="term" value="P:auxin-activated signaling pathway"/>
    <property type="evidence" value="ECO:0007669"/>
    <property type="project" value="TreeGrafter"/>
</dbReference>
<keyword evidence="3" id="KW-1185">Reference proteome</keyword>
<dbReference type="GO" id="GO:0010305">
    <property type="term" value="P:leaf vascular tissue pattern formation"/>
    <property type="evidence" value="ECO:0007669"/>
    <property type="project" value="TreeGrafter"/>
</dbReference>
<dbReference type="InterPro" id="IPR013666">
    <property type="entry name" value="PH_pln"/>
</dbReference>
<evidence type="ECO:0000259" key="1">
    <source>
        <dbReference type="Pfam" id="PF08458"/>
    </source>
</evidence>
<dbReference type="PANTHER" id="PTHR31351:SF4">
    <property type="entry name" value="AUXIN CANALIZATION PROTEIN (DUF828)"/>
    <property type="match status" value="1"/>
</dbReference>
<dbReference type="InterPro" id="IPR040269">
    <property type="entry name" value="VAB"/>
</dbReference>
<name>A0AAP0PTE6_9MAGN</name>